<dbReference type="EMBL" id="JAGEVF010000015">
    <property type="protein sequence ID" value="MBO3117951.1"/>
    <property type="molecule type" value="Genomic_DNA"/>
</dbReference>
<reference evidence="1 2" key="1">
    <citation type="submission" date="2021-03" db="EMBL/GenBank/DDBJ databases">
        <title>Winogradskyella sp. nov., isolated from costal sediment.</title>
        <authorList>
            <person name="Gao C."/>
        </authorList>
    </citation>
    <scope>NUCLEOTIDE SEQUENCE [LARGE SCALE GENOMIC DNA]</scope>
    <source>
        <strain evidence="1 2">DF17</strain>
    </source>
</reference>
<keyword evidence="2" id="KW-1185">Reference proteome</keyword>
<evidence type="ECO:0000313" key="1">
    <source>
        <dbReference type="EMBL" id="MBO3117951.1"/>
    </source>
</evidence>
<comment type="caution">
    <text evidence="1">The sequence shown here is derived from an EMBL/GenBank/DDBJ whole genome shotgun (WGS) entry which is preliminary data.</text>
</comment>
<accession>A0ABS3T5C4</accession>
<organism evidence="1 2">
    <name type="scientific">Winogradskyella pelagia</name>
    <dbReference type="NCBI Taxonomy" id="2819984"/>
    <lineage>
        <taxon>Bacteria</taxon>
        <taxon>Pseudomonadati</taxon>
        <taxon>Bacteroidota</taxon>
        <taxon>Flavobacteriia</taxon>
        <taxon>Flavobacteriales</taxon>
        <taxon>Flavobacteriaceae</taxon>
        <taxon>Winogradskyella</taxon>
    </lineage>
</organism>
<protein>
    <recommendedName>
        <fullName evidence="3">Adhesin domain-containing protein</fullName>
    </recommendedName>
</protein>
<evidence type="ECO:0008006" key="3">
    <source>
        <dbReference type="Google" id="ProtNLM"/>
    </source>
</evidence>
<proteinExistence type="predicted"/>
<name>A0ABS3T5C4_9FLAO</name>
<sequence length="216" mass="24098">MFTYNTTKPWMLYVKAFFLVLYCSIAKSQNSTEQIISSESIKDVVIDGNQIFKIDIITHDLPEIRLQSQIDGEYLEFFQITKTIKNGAINIQLEENPVISIPDDKRNAHKVVAAKLLLTIPNGLNLNIVSDIGSVSLTGRFDVLSIQLLEGFCEIEGTALKSTINTIEGNISIKTSKGKVIAETRYGKLALASFNNKDEVWRLKSINGDITVTKKN</sequence>
<evidence type="ECO:0000313" key="2">
    <source>
        <dbReference type="Proteomes" id="UP000676776"/>
    </source>
</evidence>
<dbReference type="Proteomes" id="UP000676776">
    <property type="component" value="Unassembled WGS sequence"/>
</dbReference>
<gene>
    <name evidence="1" type="ORF">J4050_14435</name>
</gene>